<organism evidence="1 2">
    <name type="scientific">Nocardiopsis ansamitocini</name>
    <dbReference type="NCBI Taxonomy" id="1670832"/>
    <lineage>
        <taxon>Bacteria</taxon>
        <taxon>Bacillati</taxon>
        <taxon>Actinomycetota</taxon>
        <taxon>Actinomycetes</taxon>
        <taxon>Streptosporangiales</taxon>
        <taxon>Nocardiopsidaceae</taxon>
        <taxon>Nocardiopsis</taxon>
    </lineage>
</organism>
<evidence type="ECO:0000313" key="2">
    <source>
        <dbReference type="Proteomes" id="UP001165092"/>
    </source>
</evidence>
<dbReference type="SUPFAM" id="SSF81301">
    <property type="entry name" value="Nucleotidyltransferase"/>
    <property type="match status" value="1"/>
</dbReference>
<accession>A0A9W6P9K0</accession>
<evidence type="ECO:0000313" key="1">
    <source>
        <dbReference type="EMBL" id="GLU49478.1"/>
    </source>
</evidence>
<protein>
    <submittedName>
        <fullName evidence="1">Nucleotidyltransferase</fullName>
    </submittedName>
</protein>
<gene>
    <name evidence="1" type="ORF">Nans01_38290</name>
</gene>
<dbReference type="RefSeq" id="WP_285761027.1">
    <property type="nucleotide sequence ID" value="NZ_BSQG01000007.1"/>
</dbReference>
<proteinExistence type="predicted"/>
<dbReference type="InterPro" id="IPR043519">
    <property type="entry name" value="NT_sf"/>
</dbReference>
<sequence>MDPLEAAIDLLWKNHPDARAAFLAGSSRTPRRTPTSDLDIVVILTGPPAPYRESLVHREWPVEVFAHTEASWHSAARREAASRCSPLLSMCATGELLIDVEGTGASIARQARARLAAGPSPATPGELEDARYALTDLVDDLTGCTDTDERGFIAAETVRSGARLVLLVRREWSGAGKWLSQRLLECDPVVHARLAQAQRLASTGDAGALVMVATQILDLAGGPLRSGYRRKGQPES</sequence>
<dbReference type="AlphaFoldDB" id="A0A9W6P9K0"/>
<comment type="caution">
    <text evidence="1">The sequence shown here is derived from an EMBL/GenBank/DDBJ whole genome shotgun (WGS) entry which is preliminary data.</text>
</comment>
<name>A0A9W6P9K0_9ACTN</name>
<dbReference type="Proteomes" id="UP001165092">
    <property type="component" value="Unassembled WGS sequence"/>
</dbReference>
<reference evidence="1" key="1">
    <citation type="submission" date="2023-02" db="EMBL/GenBank/DDBJ databases">
        <title>Nocardiopsis ansamitocini NBRC 112285.</title>
        <authorList>
            <person name="Ichikawa N."/>
            <person name="Sato H."/>
            <person name="Tonouchi N."/>
        </authorList>
    </citation>
    <scope>NUCLEOTIDE SEQUENCE</scope>
    <source>
        <strain evidence="1">NBRC 112285</strain>
    </source>
</reference>
<dbReference type="EMBL" id="BSQG01000007">
    <property type="protein sequence ID" value="GLU49478.1"/>
    <property type="molecule type" value="Genomic_DNA"/>
</dbReference>
<dbReference type="Gene3D" id="3.30.460.10">
    <property type="entry name" value="Beta Polymerase, domain 2"/>
    <property type="match status" value="1"/>
</dbReference>
<dbReference type="CDD" id="cd05403">
    <property type="entry name" value="NT_KNTase_like"/>
    <property type="match status" value="1"/>
</dbReference>
<keyword evidence="2" id="KW-1185">Reference proteome</keyword>